<evidence type="ECO:0000256" key="1">
    <source>
        <dbReference type="ARBA" id="ARBA00022679"/>
    </source>
</evidence>
<dbReference type="PANTHER" id="PTHR31480">
    <property type="entry name" value="BIFUNCTIONAL LYCOPENE CYCLASE/PHYTOENE SYNTHASE"/>
    <property type="match status" value="1"/>
</dbReference>
<dbReference type="SUPFAM" id="SSF48576">
    <property type="entry name" value="Terpenoid synthases"/>
    <property type="match status" value="1"/>
</dbReference>
<dbReference type="PROSITE" id="PS01045">
    <property type="entry name" value="SQUALEN_PHYTOEN_SYN_2"/>
    <property type="match status" value="1"/>
</dbReference>
<evidence type="ECO:0000313" key="2">
    <source>
        <dbReference type="EMBL" id="SAL50830.1"/>
    </source>
</evidence>
<dbReference type="OrthoDB" id="9807580at2"/>
<keyword evidence="1" id="KW-0808">Transferase</keyword>
<dbReference type="GO" id="GO:0051996">
    <property type="term" value="F:squalene synthase [NAD(P)H] activity"/>
    <property type="evidence" value="ECO:0007669"/>
    <property type="project" value="InterPro"/>
</dbReference>
<dbReference type="InterPro" id="IPR019845">
    <property type="entry name" value="Squalene/phytoene_synthase_CS"/>
</dbReference>
<dbReference type="InterPro" id="IPR008949">
    <property type="entry name" value="Isoprenoid_synthase_dom_sf"/>
</dbReference>
<dbReference type="InterPro" id="IPR002060">
    <property type="entry name" value="Squ/phyt_synthse"/>
</dbReference>
<comment type="caution">
    <text evidence="2">The sequence shown here is derived from an EMBL/GenBank/DDBJ whole genome shotgun (WGS) entry which is preliminary data.</text>
</comment>
<dbReference type="Pfam" id="PF00494">
    <property type="entry name" value="SQS_PSY"/>
    <property type="match status" value="1"/>
</dbReference>
<dbReference type="NCBIfam" id="TIGR03465">
    <property type="entry name" value="HpnD"/>
    <property type="match status" value="1"/>
</dbReference>
<dbReference type="SFLD" id="SFLDG01212">
    <property type="entry name" value="Phytoene_synthase_like"/>
    <property type="match status" value="1"/>
</dbReference>
<evidence type="ECO:0000313" key="3">
    <source>
        <dbReference type="Proteomes" id="UP000054977"/>
    </source>
</evidence>
<protein>
    <submittedName>
        <fullName evidence="2">Squalene/phytoene synthase</fullName>
    </submittedName>
</protein>
<name>A0A158I486_9BURK</name>
<dbReference type="RefSeq" id="WP_087668917.1">
    <property type="nucleotide sequence ID" value="NZ_FCNW02000024.1"/>
</dbReference>
<organism evidence="2 3">
    <name type="scientific">Caballeronia humi</name>
    <dbReference type="NCBI Taxonomy" id="326474"/>
    <lineage>
        <taxon>Bacteria</taxon>
        <taxon>Pseudomonadati</taxon>
        <taxon>Pseudomonadota</taxon>
        <taxon>Betaproteobacteria</taxon>
        <taxon>Burkholderiales</taxon>
        <taxon>Burkholderiaceae</taxon>
        <taxon>Caballeronia</taxon>
    </lineage>
</organism>
<dbReference type="PROSITE" id="PS01044">
    <property type="entry name" value="SQUALEN_PHYTOEN_SYN_1"/>
    <property type="match status" value="1"/>
</dbReference>
<dbReference type="CDD" id="cd00683">
    <property type="entry name" value="Trans_IPPS_HH"/>
    <property type="match status" value="1"/>
</dbReference>
<dbReference type="SFLD" id="SFLDG01018">
    <property type="entry name" value="Squalene/Phytoene_Synthase_Lik"/>
    <property type="match status" value="1"/>
</dbReference>
<dbReference type="EMBL" id="FCNW02000024">
    <property type="protein sequence ID" value="SAL50830.1"/>
    <property type="molecule type" value="Genomic_DNA"/>
</dbReference>
<gene>
    <name evidence="2" type="ORF">AWB65_04139</name>
</gene>
<dbReference type="AlphaFoldDB" id="A0A158I486"/>
<reference evidence="2" key="1">
    <citation type="submission" date="2016-01" db="EMBL/GenBank/DDBJ databases">
        <authorList>
            <person name="Peeters C."/>
        </authorList>
    </citation>
    <scope>NUCLEOTIDE SEQUENCE [LARGE SCALE GENOMIC DNA]</scope>
    <source>
        <strain evidence="2">LMG 22934</strain>
    </source>
</reference>
<dbReference type="Gene3D" id="1.10.600.10">
    <property type="entry name" value="Farnesyl Diphosphate Synthase"/>
    <property type="match status" value="1"/>
</dbReference>
<keyword evidence="3" id="KW-1185">Reference proteome</keyword>
<dbReference type="InterPro" id="IPR044843">
    <property type="entry name" value="Trans_IPPS_bact-type"/>
</dbReference>
<dbReference type="InterPro" id="IPR017828">
    <property type="entry name" value="SQ_synth_HpnD-like"/>
</dbReference>
<dbReference type="SFLD" id="SFLDS00005">
    <property type="entry name" value="Isoprenoid_Synthase_Type_I"/>
    <property type="match status" value="1"/>
</dbReference>
<dbReference type="GO" id="GO:0016117">
    <property type="term" value="P:carotenoid biosynthetic process"/>
    <property type="evidence" value="ECO:0007669"/>
    <property type="project" value="InterPro"/>
</dbReference>
<sequence length="282" mass="30940">MAVSNLSVDDAAPDAAKVSTGSSFYLAMRILPAAQRDAMYQIYAFCRAVDDIADEGTLPRRERAVALDRWRADIEACYAGTPKKSLEALTRHIHAFQLSRDDFHAVIDGMAMDAAGDIVAPDEATLDVYCDRVASAVGRLSVRIFGMHEDAGRRLAHHLGRALQLTNILRDIDEDAGIGRVYLPRELLSREGISTTDPASIVADARLPAVCAVLAERARGHFTQSNAIMAASPRAQVRAPRIMAGAYRCVLDANLKRGFDLPRTKVRTPRSRLLWIVARNVF</sequence>
<proteinExistence type="predicted"/>
<dbReference type="GO" id="GO:0004311">
    <property type="term" value="F:geranylgeranyl diphosphate synthase activity"/>
    <property type="evidence" value="ECO:0007669"/>
    <property type="project" value="InterPro"/>
</dbReference>
<dbReference type="InterPro" id="IPR033904">
    <property type="entry name" value="Trans_IPPS_HH"/>
</dbReference>
<dbReference type="Proteomes" id="UP000054977">
    <property type="component" value="Unassembled WGS sequence"/>
</dbReference>
<accession>A0A158I486</accession>
<dbReference type="STRING" id="326474.AWB65_04139"/>